<dbReference type="Pfam" id="PF01095">
    <property type="entry name" value="Pectinesterase"/>
    <property type="match status" value="1"/>
</dbReference>
<dbReference type="Pfam" id="PF04043">
    <property type="entry name" value="PMEI"/>
    <property type="match status" value="1"/>
</dbReference>
<sequence length="485" mass="53687">MASWVTTFLLLLSFTISVACNEELIAVQTARLGLLQGGRWARSSLRLHGLNLVDSGYVGEALGDCVKLYEESESRLTRLLSGETRNCDDARTWLSSALASHRTCLDGLEGKGMAEAPMARNLTVWLSEALALYAKYKEPDTDAEKEVQPTLKPSQNEVMLAEWGPKTSKADIVVAKDGSGNHMTINEAVAALTRMVHKRTRRVVVYVKSGIYNEKVEIGKNLNNVMFVGDGVDKTIITADRNVHDGATTPSSATFGVSGDGFWAKDITFENRAGPHKHQAVAMRVSSDLSVFYRCSFKGYQDTLYVHSNRQFFRDCHVYGTIDFIFGNAAVVFQNCDIYVRKPMNRQSNMITAQGRDIPEEPTGISVQASRVLSSPEFTTVKGSFKSFLGRPWKRYSRTVFLETDLDGLIDPRGWTEWSGNYGLSTLYYGEYNNSGGGASTKERVKWPGFHVLNGAEDAMPFTVSRFIQGEKWIPASGVPFSPGI</sequence>
<evidence type="ECO:0000256" key="7">
    <source>
        <dbReference type="RuleBase" id="RU000589"/>
    </source>
</evidence>
<reference evidence="9 10" key="1">
    <citation type="journal article" date="2018" name="PLoS Genet.">
        <title>Population sequencing reveals clonal diversity and ancestral inbreeding in the grapevine cultivar Chardonnay.</title>
        <authorList>
            <person name="Roach M.J."/>
            <person name="Johnson D.L."/>
            <person name="Bohlmann J."/>
            <person name="van Vuuren H.J."/>
            <person name="Jones S.J."/>
            <person name="Pretorius I.S."/>
            <person name="Schmidt S.A."/>
            <person name="Borneman A.R."/>
        </authorList>
    </citation>
    <scope>NUCLEOTIDE SEQUENCE [LARGE SCALE GENOMIC DNA]</scope>
    <source>
        <strain evidence="10">cv. Chardonnay</strain>
        <tissue evidence="9">Leaf</tissue>
    </source>
</reference>
<evidence type="ECO:0000313" key="9">
    <source>
        <dbReference type="EMBL" id="RVX01003.1"/>
    </source>
</evidence>
<feature type="active site" evidence="6">
    <location>
        <position position="323"/>
    </location>
</feature>
<dbReference type="GO" id="GO:0042545">
    <property type="term" value="P:cell wall modification"/>
    <property type="evidence" value="ECO:0007669"/>
    <property type="project" value="UniProtKB-UniRule"/>
</dbReference>
<dbReference type="InterPro" id="IPR011050">
    <property type="entry name" value="Pectin_lyase_fold/virulence"/>
</dbReference>
<feature type="signal peptide" evidence="7">
    <location>
        <begin position="1"/>
        <end position="20"/>
    </location>
</feature>
<comment type="similarity">
    <text evidence="3">In the C-terminal section; belongs to the pectinesterase family.</text>
</comment>
<accession>A0A438IW98</accession>
<dbReference type="InterPro" id="IPR000070">
    <property type="entry name" value="Pectinesterase_cat"/>
</dbReference>
<dbReference type="Gene3D" id="1.20.140.40">
    <property type="entry name" value="Invertase/pectin methylesterase inhibitor family protein"/>
    <property type="match status" value="1"/>
</dbReference>
<evidence type="ECO:0000256" key="6">
    <source>
        <dbReference type="PROSITE-ProRule" id="PRU10040"/>
    </source>
</evidence>
<dbReference type="InterPro" id="IPR006501">
    <property type="entry name" value="Pectinesterase_inhib_dom"/>
</dbReference>
<dbReference type="InterPro" id="IPR012334">
    <property type="entry name" value="Pectin_lyas_fold"/>
</dbReference>
<dbReference type="Proteomes" id="UP000288805">
    <property type="component" value="Unassembled WGS sequence"/>
</dbReference>
<dbReference type="CDD" id="cd15799">
    <property type="entry name" value="PMEI-like_4"/>
    <property type="match status" value="1"/>
</dbReference>
<keyword evidence="7" id="KW-0732">Signal</keyword>
<dbReference type="InterPro" id="IPR033131">
    <property type="entry name" value="Pectinesterase_Asp_AS"/>
</dbReference>
<dbReference type="AlphaFoldDB" id="A0A438IW98"/>
<comment type="similarity">
    <text evidence="2">In the N-terminal section; belongs to the PMEI family.</text>
</comment>
<dbReference type="InterPro" id="IPR035513">
    <property type="entry name" value="Invertase/methylesterase_inhib"/>
</dbReference>
<dbReference type="GO" id="GO:0045490">
    <property type="term" value="P:pectin catabolic process"/>
    <property type="evidence" value="ECO:0007669"/>
    <property type="project" value="UniProtKB-UniRule"/>
</dbReference>
<protein>
    <recommendedName>
        <fullName evidence="7">Pectinesterase</fullName>
        <ecNumber evidence="7">3.1.1.11</ecNumber>
    </recommendedName>
</protein>
<keyword evidence="4 7" id="KW-0378">Hydrolase</keyword>
<dbReference type="SUPFAM" id="SSF51126">
    <property type="entry name" value="Pectin lyase-like"/>
    <property type="match status" value="1"/>
</dbReference>
<feature type="chain" id="PRO_5018815244" description="Pectinesterase" evidence="7">
    <location>
        <begin position="21"/>
        <end position="485"/>
    </location>
</feature>
<organism evidence="9 10">
    <name type="scientific">Vitis vinifera</name>
    <name type="common">Grape</name>
    <dbReference type="NCBI Taxonomy" id="29760"/>
    <lineage>
        <taxon>Eukaryota</taxon>
        <taxon>Viridiplantae</taxon>
        <taxon>Streptophyta</taxon>
        <taxon>Embryophyta</taxon>
        <taxon>Tracheophyta</taxon>
        <taxon>Spermatophyta</taxon>
        <taxon>Magnoliopsida</taxon>
        <taxon>eudicotyledons</taxon>
        <taxon>Gunneridae</taxon>
        <taxon>Pentapetalae</taxon>
        <taxon>rosids</taxon>
        <taxon>Vitales</taxon>
        <taxon>Vitaceae</taxon>
        <taxon>Viteae</taxon>
        <taxon>Vitis</taxon>
    </lineage>
</organism>
<evidence type="ECO:0000256" key="2">
    <source>
        <dbReference type="ARBA" id="ARBA00006027"/>
    </source>
</evidence>
<proteinExistence type="inferred from homology"/>
<dbReference type="UniPathway" id="UPA00545">
    <property type="reaction ID" value="UER00823"/>
</dbReference>
<dbReference type="FunFam" id="2.160.20.10:FF:000001">
    <property type="entry name" value="Pectinesterase"/>
    <property type="match status" value="1"/>
</dbReference>
<dbReference type="PANTHER" id="PTHR31707">
    <property type="entry name" value="PECTINESTERASE"/>
    <property type="match status" value="1"/>
</dbReference>
<evidence type="ECO:0000256" key="1">
    <source>
        <dbReference type="ARBA" id="ARBA00005184"/>
    </source>
</evidence>
<comment type="pathway">
    <text evidence="1 7">Glycan metabolism; pectin degradation; 2-dehydro-3-deoxy-D-gluconate from pectin: step 1/5.</text>
</comment>
<dbReference type="GO" id="GO:0004857">
    <property type="term" value="F:enzyme inhibitor activity"/>
    <property type="evidence" value="ECO:0007669"/>
    <property type="project" value="InterPro"/>
</dbReference>
<dbReference type="NCBIfam" id="TIGR01614">
    <property type="entry name" value="PME_inhib"/>
    <property type="match status" value="1"/>
</dbReference>
<dbReference type="SUPFAM" id="SSF101148">
    <property type="entry name" value="Plant invertase/pectin methylesterase inhibitor"/>
    <property type="match status" value="1"/>
</dbReference>
<evidence type="ECO:0000259" key="8">
    <source>
        <dbReference type="SMART" id="SM00856"/>
    </source>
</evidence>
<dbReference type="EC" id="3.1.1.11" evidence="7"/>
<feature type="domain" description="Pectinesterase inhibitor" evidence="8">
    <location>
        <begin position="11"/>
        <end position="132"/>
    </location>
</feature>
<comment type="caution">
    <text evidence="9">The sequence shown here is derived from an EMBL/GenBank/DDBJ whole genome shotgun (WGS) entry which is preliminary data.</text>
</comment>
<evidence type="ECO:0000256" key="3">
    <source>
        <dbReference type="ARBA" id="ARBA00007786"/>
    </source>
</evidence>
<keyword evidence="5 7" id="KW-0063">Aspartyl esterase</keyword>
<gene>
    <name evidence="9" type="primary">PME36_1</name>
    <name evidence="9" type="ORF">CK203_022916</name>
</gene>
<evidence type="ECO:0000256" key="5">
    <source>
        <dbReference type="ARBA" id="ARBA00023085"/>
    </source>
</evidence>
<dbReference type="PROSITE" id="PS00503">
    <property type="entry name" value="PECTINESTERASE_2"/>
    <property type="match status" value="1"/>
</dbReference>
<evidence type="ECO:0000256" key="4">
    <source>
        <dbReference type="ARBA" id="ARBA00022801"/>
    </source>
</evidence>
<evidence type="ECO:0000313" key="10">
    <source>
        <dbReference type="Proteomes" id="UP000288805"/>
    </source>
</evidence>
<dbReference type="Gene3D" id="2.160.20.10">
    <property type="entry name" value="Single-stranded right-handed beta-helix, Pectin lyase-like"/>
    <property type="match status" value="1"/>
</dbReference>
<dbReference type="SMART" id="SM00856">
    <property type="entry name" value="PMEI"/>
    <property type="match status" value="1"/>
</dbReference>
<comment type="catalytic activity">
    <reaction evidence="7">
        <text>[(1-&gt;4)-alpha-D-galacturonosyl methyl ester](n) + n H2O = [(1-&gt;4)-alpha-D-galacturonosyl](n) + n methanol + n H(+)</text>
        <dbReference type="Rhea" id="RHEA:22380"/>
        <dbReference type="Rhea" id="RHEA-COMP:14570"/>
        <dbReference type="Rhea" id="RHEA-COMP:14573"/>
        <dbReference type="ChEBI" id="CHEBI:15377"/>
        <dbReference type="ChEBI" id="CHEBI:15378"/>
        <dbReference type="ChEBI" id="CHEBI:17790"/>
        <dbReference type="ChEBI" id="CHEBI:140522"/>
        <dbReference type="ChEBI" id="CHEBI:140523"/>
        <dbReference type="EC" id="3.1.1.11"/>
    </reaction>
</comment>
<name>A0A438IW98_VITVI</name>
<dbReference type="EMBL" id="QGNW01000078">
    <property type="protein sequence ID" value="RVX01003.1"/>
    <property type="molecule type" value="Genomic_DNA"/>
</dbReference>
<dbReference type="GO" id="GO:0030599">
    <property type="term" value="F:pectinesterase activity"/>
    <property type="evidence" value="ECO:0007669"/>
    <property type="project" value="UniProtKB-UniRule"/>
</dbReference>